<dbReference type="Pfam" id="PF00581">
    <property type="entry name" value="Rhodanese"/>
    <property type="match status" value="1"/>
</dbReference>
<dbReference type="GO" id="GO:0004792">
    <property type="term" value="F:thiosulfate-cyanide sulfurtransferase activity"/>
    <property type="evidence" value="ECO:0007669"/>
    <property type="project" value="InterPro"/>
</dbReference>
<keyword evidence="3" id="KW-1185">Reference proteome</keyword>
<comment type="caution">
    <text evidence="2">The sequence shown here is derived from an EMBL/GenBank/DDBJ whole genome shotgun (WGS) entry which is preliminary data.</text>
</comment>
<dbReference type="InterPro" id="IPR036873">
    <property type="entry name" value="Rhodanese-like_dom_sf"/>
</dbReference>
<dbReference type="InterPro" id="IPR001763">
    <property type="entry name" value="Rhodanese-like_dom"/>
</dbReference>
<dbReference type="InterPro" id="IPR001307">
    <property type="entry name" value="Thiosulphate_STrfase_CS"/>
</dbReference>
<proteinExistence type="predicted"/>
<dbReference type="PROSITE" id="PS00380">
    <property type="entry name" value="RHODANESE_1"/>
    <property type="match status" value="1"/>
</dbReference>
<dbReference type="SUPFAM" id="SSF52821">
    <property type="entry name" value="Rhodanese/Cell cycle control phosphatase"/>
    <property type="match status" value="1"/>
</dbReference>
<dbReference type="InterPro" id="IPR050229">
    <property type="entry name" value="GlpE_sulfurtransferase"/>
</dbReference>
<accession>A0A5B1LTM7</accession>
<sequence length="110" mass="11645">MTTLISRPDLEKLIDAGTVVLVDALPPAYYAAQHLPGAVNLVEDEVDARAADLLPDKDAQIVTYCSNAACGNSQAVAARLERLGYTNVRKYGDGIQDWVEAGNPTESAAA</sequence>
<name>A0A5B1LTM7_9ACTN</name>
<feature type="domain" description="Rhodanese" evidence="1">
    <location>
        <begin position="15"/>
        <end position="107"/>
    </location>
</feature>
<evidence type="ECO:0000313" key="2">
    <source>
        <dbReference type="EMBL" id="KAA1424235.1"/>
    </source>
</evidence>
<evidence type="ECO:0000259" key="1">
    <source>
        <dbReference type="PROSITE" id="PS50206"/>
    </source>
</evidence>
<dbReference type="CDD" id="cd00158">
    <property type="entry name" value="RHOD"/>
    <property type="match status" value="1"/>
</dbReference>
<reference evidence="2 3" key="2">
    <citation type="submission" date="2019-09" db="EMBL/GenBank/DDBJ databases">
        <authorList>
            <person name="Jin C."/>
        </authorList>
    </citation>
    <scope>NUCLEOTIDE SEQUENCE [LARGE SCALE GENOMIC DNA]</scope>
    <source>
        <strain evidence="2 3">BN140041</strain>
    </source>
</reference>
<gene>
    <name evidence="2" type="ORF">F0U47_18485</name>
</gene>
<dbReference type="EMBL" id="VUJW01000012">
    <property type="protein sequence ID" value="KAA1424235.1"/>
    <property type="molecule type" value="Genomic_DNA"/>
</dbReference>
<evidence type="ECO:0000313" key="3">
    <source>
        <dbReference type="Proteomes" id="UP000324351"/>
    </source>
</evidence>
<dbReference type="PANTHER" id="PTHR43031:SF1">
    <property type="entry name" value="PYRIDINE NUCLEOTIDE-DISULPHIDE OXIDOREDUCTASE"/>
    <property type="match status" value="1"/>
</dbReference>
<dbReference type="AlphaFoldDB" id="A0A5B1LTM7"/>
<protein>
    <submittedName>
        <fullName evidence="2">Rhodanese-like domain-containing protein</fullName>
    </submittedName>
</protein>
<dbReference type="PROSITE" id="PS50206">
    <property type="entry name" value="RHODANESE_3"/>
    <property type="match status" value="1"/>
</dbReference>
<dbReference type="RefSeq" id="WP_149751967.1">
    <property type="nucleotide sequence ID" value="NZ_VUJW01000012.1"/>
</dbReference>
<dbReference type="PANTHER" id="PTHR43031">
    <property type="entry name" value="FAD-DEPENDENT OXIDOREDUCTASE"/>
    <property type="match status" value="1"/>
</dbReference>
<dbReference type="SMART" id="SM00450">
    <property type="entry name" value="RHOD"/>
    <property type="match status" value="1"/>
</dbReference>
<organism evidence="2 3">
    <name type="scientific">Nocardioides antri</name>
    <dbReference type="NCBI Taxonomy" id="2607659"/>
    <lineage>
        <taxon>Bacteria</taxon>
        <taxon>Bacillati</taxon>
        <taxon>Actinomycetota</taxon>
        <taxon>Actinomycetes</taxon>
        <taxon>Propionibacteriales</taxon>
        <taxon>Nocardioidaceae</taxon>
        <taxon>Nocardioides</taxon>
    </lineage>
</organism>
<dbReference type="Gene3D" id="3.40.250.10">
    <property type="entry name" value="Rhodanese-like domain"/>
    <property type="match status" value="1"/>
</dbReference>
<dbReference type="Proteomes" id="UP000324351">
    <property type="component" value="Unassembled WGS sequence"/>
</dbReference>
<reference evidence="2 3" key="1">
    <citation type="submission" date="2019-09" db="EMBL/GenBank/DDBJ databases">
        <title>Nocardioides panacisoli sp. nov., isolated from the soil of a ginseng field.</title>
        <authorList>
            <person name="Cho C."/>
        </authorList>
    </citation>
    <scope>NUCLEOTIDE SEQUENCE [LARGE SCALE GENOMIC DNA]</scope>
    <source>
        <strain evidence="2 3">BN140041</strain>
    </source>
</reference>